<dbReference type="OrthoDB" id="2442898at2759"/>
<organism evidence="6 7">
    <name type="scientific">Mikania micrantha</name>
    <name type="common">bitter vine</name>
    <dbReference type="NCBI Taxonomy" id="192012"/>
    <lineage>
        <taxon>Eukaryota</taxon>
        <taxon>Viridiplantae</taxon>
        <taxon>Streptophyta</taxon>
        <taxon>Embryophyta</taxon>
        <taxon>Tracheophyta</taxon>
        <taxon>Spermatophyta</taxon>
        <taxon>Magnoliopsida</taxon>
        <taxon>eudicotyledons</taxon>
        <taxon>Gunneridae</taxon>
        <taxon>Pentapetalae</taxon>
        <taxon>asterids</taxon>
        <taxon>campanulids</taxon>
        <taxon>Asterales</taxon>
        <taxon>Asteraceae</taxon>
        <taxon>Asteroideae</taxon>
        <taxon>Heliantheae alliance</taxon>
        <taxon>Eupatorieae</taxon>
        <taxon>Mikania</taxon>
    </lineage>
</organism>
<feature type="region of interest" description="Disordered" evidence="4">
    <location>
        <begin position="134"/>
        <end position="156"/>
    </location>
</feature>
<dbReference type="Pfam" id="PF02892">
    <property type="entry name" value="zf-BED"/>
    <property type="match status" value="1"/>
</dbReference>
<evidence type="ECO:0000313" key="6">
    <source>
        <dbReference type="EMBL" id="KAD5318143.1"/>
    </source>
</evidence>
<dbReference type="Proteomes" id="UP000326396">
    <property type="component" value="Linkage Group LG17"/>
</dbReference>
<evidence type="ECO:0000259" key="5">
    <source>
        <dbReference type="Pfam" id="PF02892"/>
    </source>
</evidence>
<gene>
    <name evidence="6" type="ORF">E3N88_18089</name>
</gene>
<dbReference type="PANTHER" id="PTHR46951">
    <property type="entry name" value="BED-TYPE DOMAIN-CONTAINING PROTEIN"/>
    <property type="match status" value="1"/>
</dbReference>
<keyword evidence="1" id="KW-0479">Metal-binding</keyword>
<proteinExistence type="predicted"/>
<accession>A0A5N6NVH3</accession>
<reference evidence="6 7" key="1">
    <citation type="submission" date="2019-05" db="EMBL/GenBank/DDBJ databases">
        <title>Mikania micrantha, genome provides insights into the molecular mechanism of rapid growth.</title>
        <authorList>
            <person name="Liu B."/>
        </authorList>
    </citation>
    <scope>NUCLEOTIDE SEQUENCE [LARGE SCALE GENOMIC DNA]</scope>
    <source>
        <strain evidence="6">NLD-2019</strain>
        <tissue evidence="6">Leaf</tissue>
    </source>
</reference>
<keyword evidence="3" id="KW-0862">Zinc</keyword>
<keyword evidence="7" id="KW-1185">Reference proteome</keyword>
<protein>
    <recommendedName>
        <fullName evidence="5">BED-type domain-containing protein</fullName>
    </recommendedName>
</protein>
<comment type="caution">
    <text evidence="6">The sequence shown here is derived from an EMBL/GenBank/DDBJ whole genome shotgun (WGS) entry which is preliminary data.</text>
</comment>
<evidence type="ECO:0000256" key="4">
    <source>
        <dbReference type="SAM" id="MobiDB-lite"/>
    </source>
</evidence>
<feature type="domain" description="BED-type" evidence="5">
    <location>
        <begin position="19"/>
        <end position="52"/>
    </location>
</feature>
<feature type="region of interest" description="Disordered" evidence="4">
    <location>
        <begin position="1"/>
        <end position="23"/>
    </location>
</feature>
<dbReference type="GO" id="GO:0003677">
    <property type="term" value="F:DNA binding"/>
    <property type="evidence" value="ECO:0007669"/>
    <property type="project" value="InterPro"/>
</dbReference>
<evidence type="ECO:0000256" key="3">
    <source>
        <dbReference type="ARBA" id="ARBA00022833"/>
    </source>
</evidence>
<dbReference type="InterPro" id="IPR003656">
    <property type="entry name" value="Znf_BED"/>
</dbReference>
<dbReference type="GO" id="GO:0008270">
    <property type="term" value="F:zinc ion binding"/>
    <property type="evidence" value="ECO:0007669"/>
    <property type="project" value="UniProtKB-KW"/>
</dbReference>
<feature type="compositionally biased region" description="Polar residues" evidence="4">
    <location>
        <begin position="1"/>
        <end position="13"/>
    </location>
</feature>
<evidence type="ECO:0000256" key="2">
    <source>
        <dbReference type="ARBA" id="ARBA00022771"/>
    </source>
</evidence>
<dbReference type="AlphaFoldDB" id="A0A5N6NVH3"/>
<evidence type="ECO:0000313" key="7">
    <source>
        <dbReference type="Proteomes" id="UP000326396"/>
    </source>
</evidence>
<evidence type="ECO:0000256" key="1">
    <source>
        <dbReference type="ARBA" id="ARBA00022723"/>
    </source>
</evidence>
<name>A0A5N6NVH3_9ASTR</name>
<dbReference type="PANTHER" id="PTHR46951:SF2">
    <property type="entry name" value="BED-TYPE DOMAIN-CONTAINING PROTEIN"/>
    <property type="match status" value="1"/>
</dbReference>
<sequence length="156" mass="17154">MATPSGSKASISSGDPARKYGTQDPKVRNNITCNFCGKVCKAGISRLKQHLVGGFKDVSDCPKCPSHVREEMKVNMKAKEMSKVENILKSTIQLDDCDLEDDKDCEEVDVSNKGKQHALYDEDDEDDEIEEDIGVLDGEGDGPMFGDNDTIDLDFC</sequence>
<keyword evidence="2" id="KW-0863">Zinc-finger</keyword>
<dbReference type="EMBL" id="SZYD01000009">
    <property type="protein sequence ID" value="KAD5318143.1"/>
    <property type="molecule type" value="Genomic_DNA"/>
</dbReference>